<keyword evidence="5" id="KW-1185">Reference proteome</keyword>
<gene>
    <name evidence="4" type="ORF">SNE25_18120</name>
</gene>
<feature type="domain" description="Protein FecR C-terminal" evidence="3">
    <location>
        <begin position="313"/>
        <end position="381"/>
    </location>
</feature>
<name>A0ABZ0TI30_9SPHI</name>
<dbReference type="Gene3D" id="2.60.120.1440">
    <property type="match status" value="1"/>
</dbReference>
<protein>
    <submittedName>
        <fullName evidence="4">FecR family protein</fullName>
    </submittedName>
</protein>
<accession>A0ABZ0TI30</accession>
<evidence type="ECO:0000313" key="5">
    <source>
        <dbReference type="Proteomes" id="UP001324380"/>
    </source>
</evidence>
<dbReference type="InterPro" id="IPR012373">
    <property type="entry name" value="Ferrdict_sens_TM"/>
</dbReference>
<reference evidence="4 5" key="1">
    <citation type="submission" date="2023-11" db="EMBL/GenBank/DDBJ databases">
        <title>Analysis of the Genomes of Mucilaginibacter gossypii cycad 4 and M. sabulilitoris SNA2: microbes with the potential for plant growth promotion.</title>
        <authorList>
            <person name="Hirsch A.M."/>
            <person name="Humm E."/>
            <person name="Rubbi M."/>
            <person name="Del Vecchio G."/>
            <person name="Ha S.M."/>
            <person name="Pellegrini M."/>
            <person name="Gunsalus R.P."/>
        </authorList>
    </citation>
    <scope>NUCLEOTIDE SEQUENCE [LARGE SCALE GENOMIC DNA]</scope>
    <source>
        <strain evidence="4 5">SNA2</strain>
    </source>
</reference>
<keyword evidence="1" id="KW-0472">Membrane</keyword>
<dbReference type="InterPro" id="IPR032508">
    <property type="entry name" value="FecR_C"/>
</dbReference>
<dbReference type="Gene3D" id="3.55.50.30">
    <property type="match status" value="1"/>
</dbReference>
<evidence type="ECO:0000259" key="3">
    <source>
        <dbReference type="Pfam" id="PF16344"/>
    </source>
</evidence>
<feature type="domain" description="FecR protein" evidence="2">
    <location>
        <begin position="176"/>
        <end position="270"/>
    </location>
</feature>
<keyword evidence="1" id="KW-0812">Transmembrane</keyword>
<feature type="transmembrane region" description="Helical" evidence="1">
    <location>
        <begin position="73"/>
        <end position="92"/>
    </location>
</feature>
<dbReference type="PANTHER" id="PTHR30273">
    <property type="entry name" value="PERIPLASMIC SIGNAL SENSOR AND SIGMA FACTOR ACTIVATOR FECR-RELATED"/>
    <property type="match status" value="1"/>
</dbReference>
<keyword evidence="1" id="KW-1133">Transmembrane helix</keyword>
<dbReference type="RefSeq" id="WP_321560402.1">
    <property type="nucleotide sequence ID" value="NZ_CP139558.1"/>
</dbReference>
<dbReference type="InterPro" id="IPR006860">
    <property type="entry name" value="FecR"/>
</dbReference>
<evidence type="ECO:0000259" key="2">
    <source>
        <dbReference type="Pfam" id="PF04773"/>
    </source>
</evidence>
<dbReference type="PIRSF" id="PIRSF018266">
    <property type="entry name" value="FecR"/>
    <property type="match status" value="1"/>
</dbReference>
<dbReference type="PANTHER" id="PTHR30273:SF2">
    <property type="entry name" value="PROTEIN FECR"/>
    <property type="match status" value="1"/>
</dbReference>
<proteinExistence type="predicted"/>
<sequence length="383" mass="42949">MTKEEYIILFEKHLSGNTTPEEEELLLSYDDGFNIQDFHNDQRIDNQQHIHQKIFNKIENSRNKSVKRLAPSLWWAVAASVLLVISVGLFFLNKHEASESRYKSNNLVSSFKPIVPGGNKAILTLSNGSTINLNEVSNGIIEKNEQVAIKKEKNGQLVYSSDTGLPDKGDKISFNTISTPRGGQYQVILPDGTNVWLNAASSLRYPVKFTGAERHVELSGEAYFEVAKNKNMPFSINTNNVNIKVLGTHFNVMSYEDDSSVKTTLLEGSVLLSKLNQQALLVPGQQADVARSGEKINVTYVNTDDAVSWKNGYFTFRKESVVSIMKKVARWYDVEVEYQNDMSNVKLGGSISRGKNIKDLLNKIQLTGAVHFKIEGRRIIVRS</sequence>
<organism evidence="4 5">
    <name type="scientific">Mucilaginibacter sabulilitoris</name>
    <dbReference type="NCBI Taxonomy" id="1173583"/>
    <lineage>
        <taxon>Bacteria</taxon>
        <taxon>Pseudomonadati</taxon>
        <taxon>Bacteroidota</taxon>
        <taxon>Sphingobacteriia</taxon>
        <taxon>Sphingobacteriales</taxon>
        <taxon>Sphingobacteriaceae</taxon>
        <taxon>Mucilaginibacter</taxon>
    </lineage>
</organism>
<evidence type="ECO:0000256" key="1">
    <source>
        <dbReference type="SAM" id="Phobius"/>
    </source>
</evidence>
<dbReference type="EMBL" id="CP139558">
    <property type="protein sequence ID" value="WPU91235.1"/>
    <property type="molecule type" value="Genomic_DNA"/>
</dbReference>
<evidence type="ECO:0000313" key="4">
    <source>
        <dbReference type="EMBL" id="WPU91235.1"/>
    </source>
</evidence>
<dbReference type="Pfam" id="PF16344">
    <property type="entry name" value="FecR_C"/>
    <property type="match status" value="1"/>
</dbReference>
<dbReference type="Pfam" id="PF04773">
    <property type="entry name" value="FecR"/>
    <property type="match status" value="1"/>
</dbReference>
<dbReference type="Proteomes" id="UP001324380">
    <property type="component" value="Chromosome"/>
</dbReference>